<organism evidence="2 3">
    <name type="scientific">Longispora fulva</name>
    <dbReference type="NCBI Taxonomy" id="619741"/>
    <lineage>
        <taxon>Bacteria</taxon>
        <taxon>Bacillati</taxon>
        <taxon>Actinomycetota</taxon>
        <taxon>Actinomycetes</taxon>
        <taxon>Micromonosporales</taxon>
        <taxon>Micromonosporaceae</taxon>
        <taxon>Longispora</taxon>
    </lineage>
</organism>
<feature type="domain" description="N-acetyltransferase" evidence="1">
    <location>
        <begin position="199"/>
        <end position="363"/>
    </location>
</feature>
<dbReference type="InterPro" id="IPR051908">
    <property type="entry name" value="Ribosomal_N-acetyltransferase"/>
</dbReference>
<reference evidence="2" key="1">
    <citation type="submission" date="2020-11" db="EMBL/GenBank/DDBJ databases">
        <title>Sequencing the genomes of 1000 actinobacteria strains.</title>
        <authorList>
            <person name="Klenk H.-P."/>
        </authorList>
    </citation>
    <scope>NUCLEOTIDE SEQUENCE</scope>
    <source>
        <strain evidence="2">DSM 45356</strain>
    </source>
</reference>
<dbReference type="SUPFAM" id="SSF55729">
    <property type="entry name" value="Acyl-CoA N-acyltransferases (Nat)"/>
    <property type="match status" value="2"/>
</dbReference>
<sequence length="366" mass="40133">MEFRTDAFVLRAWRGSDAPQVYAACQDQAIQRWTRVPVPYLMEHAVGFVTGASEGQFGIFDHDGELLGSIGVVDHDADARVAEIGYWVAPGGRGRGVTTEALKLVCRWVFDTLRVQRLLWRAKAGNLPSRLVAERAGFVMEGLQREALIDRAGEPVDGMIGALLPADLDRYGRLGFPTVDSRRTRVFSAPQPVLPAGDVLLRPVESGDVDALVAACTDPEITRWLPLPSPYTRRNAERFVAFTAEQWLRADGAYFAISDPDGGWVGNMDLRIDRGDPTMADVGFMVSPGAWGRGHATAALRAITRWGFEELGLARIEWRALVGNDGSRRVAEKAGFAVEGVQRGRLVHRGARVDTWVGAKLATDPR</sequence>
<dbReference type="InterPro" id="IPR000182">
    <property type="entry name" value="GNAT_dom"/>
</dbReference>
<keyword evidence="3" id="KW-1185">Reference proteome</keyword>
<dbReference type="Proteomes" id="UP000622552">
    <property type="component" value="Unassembled WGS sequence"/>
</dbReference>
<dbReference type="AlphaFoldDB" id="A0A8J7GNJ3"/>
<evidence type="ECO:0000259" key="1">
    <source>
        <dbReference type="PROSITE" id="PS51186"/>
    </source>
</evidence>
<name>A0A8J7GNJ3_9ACTN</name>
<dbReference type="EMBL" id="JADOUF010000001">
    <property type="protein sequence ID" value="MBG6140407.1"/>
    <property type="molecule type" value="Genomic_DNA"/>
</dbReference>
<dbReference type="GO" id="GO:0005737">
    <property type="term" value="C:cytoplasm"/>
    <property type="evidence" value="ECO:0007669"/>
    <property type="project" value="TreeGrafter"/>
</dbReference>
<dbReference type="Pfam" id="PF13302">
    <property type="entry name" value="Acetyltransf_3"/>
    <property type="match status" value="2"/>
</dbReference>
<protein>
    <submittedName>
        <fullName evidence="2">RimJ/RimL family protein N-acetyltransferase</fullName>
    </submittedName>
</protein>
<dbReference type="GO" id="GO:1990189">
    <property type="term" value="F:protein N-terminal-serine acetyltransferase activity"/>
    <property type="evidence" value="ECO:0007669"/>
    <property type="project" value="TreeGrafter"/>
</dbReference>
<accession>A0A8J7GNJ3</accession>
<dbReference type="CDD" id="cd04301">
    <property type="entry name" value="NAT_SF"/>
    <property type="match status" value="1"/>
</dbReference>
<comment type="caution">
    <text evidence="2">The sequence shown here is derived from an EMBL/GenBank/DDBJ whole genome shotgun (WGS) entry which is preliminary data.</text>
</comment>
<dbReference type="RefSeq" id="WP_197006951.1">
    <property type="nucleotide sequence ID" value="NZ_BONS01000005.1"/>
</dbReference>
<dbReference type="PANTHER" id="PTHR43441">
    <property type="entry name" value="RIBOSOMAL-PROTEIN-SERINE ACETYLTRANSFERASE"/>
    <property type="match status" value="1"/>
</dbReference>
<dbReference type="Gene3D" id="3.40.630.30">
    <property type="match status" value="2"/>
</dbReference>
<dbReference type="GO" id="GO:0008999">
    <property type="term" value="F:protein-N-terminal-alanine acetyltransferase activity"/>
    <property type="evidence" value="ECO:0007669"/>
    <property type="project" value="TreeGrafter"/>
</dbReference>
<evidence type="ECO:0000313" key="3">
    <source>
        <dbReference type="Proteomes" id="UP000622552"/>
    </source>
</evidence>
<dbReference type="InterPro" id="IPR016181">
    <property type="entry name" value="Acyl_CoA_acyltransferase"/>
</dbReference>
<evidence type="ECO:0000313" key="2">
    <source>
        <dbReference type="EMBL" id="MBG6140407.1"/>
    </source>
</evidence>
<dbReference type="PROSITE" id="PS51186">
    <property type="entry name" value="GNAT"/>
    <property type="match status" value="2"/>
</dbReference>
<proteinExistence type="predicted"/>
<dbReference type="PANTHER" id="PTHR43441:SF10">
    <property type="entry name" value="ACETYLTRANSFERASE"/>
    <property type="match status" value="1"/>
</dbReference>
<feature type="domain" description="N-acetyltransferase" evidence="1">
    <location>
        <begin position="8"/>
        <end position="167"/>
    </location>
</feature>
<gene>
    <name evidence="2" type="ORF">IW245_006601</name>
</gene>